<evidence type="ECO:0000313" key="4">
    <source>
        <dbReference type="Proteomes" id="UP001369815"/>
    </source>
</evidence>
<dbReference type="Pfam" id="PF04857">
    <property type="entry name" value="CAF1"/>
    <property type="match status" value="1"/>
</dbReference>
<dbReference type="GO" id="GO:0003723">
    <property type="term" value="F:RNA binding"/>
    <property type="evidence" value="ECO:0007669"/>
    <property type="project" value="TreeGrafter"/>
</dbReference>
<protein>
    <submittedName>
        <fullName evidence="3">Uncharacterized protein</fullName>
    </submittedName>
</protein>
<evidence type="ECO:0000256" key="2">
    <source>
        <dbReference type="SAM" id="MobiDB-lite"/>
    </source>
</evidence>
<dbReference type="PANTHER" id="PTHR15092">
    <property type="entry name" value="POLY A -SPECIFIC RIBONUCLEASE/TARGET OF EGR1, MEMBER 1"/>
    <property type="match status" value="1"/>
</dbReference>
<dbReference type="InterPro" id="IPR051181">
    <property type="entry name" value="CAF1_poly(A)_ribonucleases"/>
</dbReference>
<dbReference type="SUPFAM" id="SSF53098">
    <property type="entry name" value="Ribonuclease H-like"/>
    <property type="match status" value="1"/>
</dbReference>
<organism evidence="3 4">
    <name type="scientific">Daldinia eschscholtzii</name>
    <dbReference type="NCBI Taxonomy" id="292717"/>
    <lineage>
        <taxon>Eukaryota</taxon>
        <taxon>Fungi</taxon>
        <taxon>Dikarya</taxon>
        <taxon>Ascomycota</taxon>
        <taxon>Pezizomycotina</taxon>
        <taxon>Sordariomycetes</taxon>
        <taxon>Xylariomycetidae</taxon>
        <taxon>Xylariales</taxon>
        <taxon>Hypoxylaceae</taxon>
        <taxon>Daldinia</taxon>
    </lineage>
</organism>
<dbReference type="GO" id="GO:0000175">
    <property type="term" value="F:3'-5'-RNA exonuclease activity"/>
    <property type="evidence" value="ECO:0007669"/>
    <property type="project" value="TreeGrafter"/>
</dbReference>
<gene>
    <name evidence="3" type="ORF">Daesc_005208</name>
</gene>
<name>A0AAX6ML47_9PEZI</name>
<reference evidence="3 4" key="1">
    <citation type="journal article" date="2024" name="Front Chem Biol">
        <title>Unveiling the potential of Daldinia eschscholtzii MFLUCC 19-0629 through bioactivity and bioinformatics studies for enhanced sustainable agriculture production.</title>
        <authorList>
            <person name="Brooks S."/>
            <person name="Weaver J.A."/>
            <person name="Klomchit A."/>
            <person name="Alharthi S.A."/>
            <person name="Onlamun T."/>
            <person name="Nurani R."/>
            <person name="Vong T.K."/>
            <person name="Alberti F."/>
            <person name="Greco C."/>
        </authorList>
    </citation>
    <scope>NUCLEOTIDE SEQUENCE [LARGE SCALE GENOMIC DNA]</scope>
    <source>
        <strain evidence="3">MFLUCC 19-0629</strain>
    </source>
</reference>
<dbReference type="GO" id="GO:0005634">
    <property type="term" value="C:nucleus"/>
    <property type="evidence" value="ECO:0007669"/>
    <property type="project" value="TreeGrafter"/>
</dbReference>
<comment type="similarity">
    <text evidence="1">Belongs to the CAF1 family.</text>
</comment>
<keyword evidence="4" id="KW-1185">Reference proteome</keyword>
<dbReference type="AlphaFoldDB" id="A0AAX6ML47"/>
<dbReference type="Gene3D" id="3.30.420.10">
    <property type="entry name" value="Ribonuclease H-like superfamily/Ribonuclease H"/>
    <property type="match status" value="2"/>
</dbReference>
<sequence length="563" mass="64605">MEVNRDNFFWMLPRILCEAQNARFVAFDIEMSGIPIIHGRNSAQDSYAKIKEATEQFRIVQLGLTFIRYDEESDHYTTKTFTFSVSPMFPKSTLFDNISRRLDRKFGFSVRAYDFLLSHKFNFIKALDNGTHYLSREERRFAMQYCFSRDPGNEHIDPSTLDHESQDFYERTQKLIAAFVARGSQSDVHIVVSNPYGEKLNGLQIRLIHQIIREEFPSYTVIRNAVTGSASIVLVDNEASHKIEARRRWNIGEVNKLSGLQILFEALSGGAFADRIKQEYVYRQDEVPEHEKKWNELNKTFDFKKCEASLKESRPILVGHNVFMDLAYIYQSFFEPLPTNVDDFLTEIHKLFPRIADTKFMYGRGKHMMVPDRNLDKIHDSFARKSDPAVKLESGRNLPGPHHAGFDSCMTANLFLKQTYSLFTNGKHLDAFNKEVYAPKKPAEKDGGGPTYTGMASRPKTSRINKNAVNLLDDEDDEMLRNLEKWDILDTSGSCWAASTPGESTTTPDESRRTQRESSPSLGETYSEKEIHLIPLWIDAFWKAYGNKCSIPGAGYVSFEPVS</sequence>
<dbReference type="Proteomes" id="UP001369815">
    <property type="component" value="Unassembled WGS sequence"/>
</dbReference>
<dbReference type="PANTHER" id="PTHR15092:SF22">
    <property type="entry name" value="POLY(A)-SPECIFIC RIBONUCLEASE PNLDC1"/>
    <property type="match status" value="1"/>
</dbReference>
<dbReference type="GO" id="GO:1990432">
    <property type="term" value="P:siRNA 3'-end processing"/>
    <property type="evidence" value="ECO:0007669"/>
    <property type="project" value="TreeGrafter"/>
</dbReference>
<feature type="region of interest" description="Disordered" evidence="2">
    <location>
        <begin position="440"/>
        <end position="460"/>
    </location>
</feature>
<dbReference type="InterPro" id="IPR012337">
    <property type="entry name" value="RNaseH-like_sf"/>
</dbReference>
<dbReference type="GO" id="GO:0000289">
    <property type="term" value="P:nuclear-transcribed mRNA poly(A) tail shortening"/>
    <property type="evidence" value="ECO:0007669"/>
    <property type="project" value="TreeGrafter"/>
</dbReference>
<accession>A0AAX6ML47</accession>
<comment type="caution">
    <text evidence="3">The sequence shown here is derived from an EMBL/GenBank/DDBJ whole genome shotgun (WGS) entry which is preliminary data.</text>
</comment>
<dbReference type="GO" id="GO:1990431">
    <property type="term" value="P:priRNA 3'-end processing"/>
    <property type="evidence" value="ECO:0007669"/>
    <property type="project" value="TreeGrafter"/>
</dbReference>
<dbReference type="InterPro" id="IPR036397">
    <property type="entry name" value="RNaseH_sf"/>
</dbReference>
<dbReference type="EMBL" id="JBANMG010000005">
    <property type="protein sequence ID" value="KAK6952911.1"/>
    <property type="molecule type" value="Genomic_DNA"/>
</dbReference>
<evidence type="ECO:0000313" key="3">
    <source>
        <dbReference type="EMBL" id="KAK6952911.1"/>
    </source>
</evidence>
<feature type="region of interest" description="Disordered" evidence="2">
    <location>
        <begin position="497"/>
        <end position="525"/>
    </location>
</feature>
<proteinExistence type="inferred from homology"/>
<dbReference type="InterPro" id="IPR006941">
    <property type="entry name" value="RNase_CAF1"/>
</dbReference>
<evidence type="ECO:0000256" key="1">
    <source>
        <dbReference type="ARBA" id="ARBA00008372"/>
    </source>
</evidence>